<sequence>MTMDFALPFILLAILIFAVGLLKAGLRLRSQAKEEGREHE</sequence>
<evidence type="ECO:0008006" key="4">
    <source>
        <dbReference type="Google" id="ProtNLM"/>
    </source>
</evidence>
<accession>A0ABU4N5Y5</accession>
<feature type="transmembrane region" description="Helical" evidence="1">
    <location>
        <begin position="6"/>
        <end position="26"/>
    </location>
</feature>
<proteinExistence type="predicted"/>
<keyword evidence="1" id="KW-0472">Membrane</keyword>
<reference evidence="2 3" key="1">
    <citation type="journal article" date="2023" name="Microb. Genom.">
        <title>Mesoterricola silvestris gen. nov., sp. nov., Mesoterricola sediminis sp. nov., Geothrix oryzae sp. nov., Geothrix edaphica sp. nov., Geothrix rubra sp. nov., and Geothrix limicola sp. nov., six novel members of Acidobacteriota isolated from soils.</title>
        <authorList>
            <person name="Weisberg A.J."/>
            <person name="Pearce E."/>
            <person name="Kramer C.G."/>
            <person name="Chang J.H."/>
            <person name="Clarke C.R."/>
        </authorList>
    </citation>
    <scope>NUCLEOTIDE SEQUENCE [LARGE SCALE GENOMIC DNA]</scope>
    <source>
        <strain evidence="2 3">NE20-4-1</strain>
    </source>
</reference>
<evidence type="ECO:0000313" key="3">
    <source>
        <dbReference type="Proteomes" id="UP001282474"/>
    </source>
</evidence>
<organism evidence="2 3">
    <name type="scientific">Streptomyces caniscabiei</name>
    <dbReference type="NCBI Taxonomy" id="2746961"/>
    <lineage>
        <taxon>Bacteria</taxon>
        <taxon>Bacillati</taxon>
        <taxon>Actinomycetota</taxon>
        <taxon>Actinomycetes</taxon>
        <taxon>Kitasatosporales</taxon>
        <taxon>Streptomycetaceae</taxon>
        <taxon>Streptomyces</taxon>
    </lineage>
</organism>
<protein>
    <recommendedName>
        <fullName evidence="4">Secreted protein</fullName>
    </recommendedName>
</protein>
<dbReference type="GeneID" id="79936195"/>
<name>A0ABU4N5Y5_9ACTN</name>
<dbReference type="EMBL" id="JARAWJ010000085">
    <property type="protein sequence ID" value="MDX3044474.1"/>
    <property type="molecule type" value="Genomic_DNA"/>
</dbReference>
<dbReference type="Proteomes" id="UP001282474">
    <property type="component" value="Unassembled WGS sequence"/>
</dbReference>
<keyword evidence="1" id="KW-0812">Transmembrane</keyword>
<evidence type="ECO:0000256" key="1">
    <source>
        <dbReference type="SAM" id="Phobius"/>
    </source>
</evidence>
<keyword evidence="3" id="KW-1185">Reference proteome</keyword>
<evidence type="ECO:0000313" key="2">
    <source>
        <dbReference type="EMBL" id="MDX3044474.1"/>
    </source>
</evidence>
<comment type="caution">
    <text evidence="2">The sequence shown here is derived from an EMBL/GenBank/DDBJ whole genome shotgun (WGS) entry which is preliminary data.</text>
</comment>
<keyword evidence="1" id="KW-1133">Transmembrane helix</keyword>
<gene>
    <name evidence="2" type="ORF">PV383_46060</name>
</gene>
<dbReference type="RefSeq" id="WP_256966730.1">
    <property type="nucleotide sequence ID" value="NZ_CP119182.1"/>
</dbReference>